<dbReference type="NCBIfam" id="NF040672">
    <property type="entry name" value="SCO2322_fam"/>
    <property type="match status" value="1"/>
</dbReference>
<sequence length="272" mass="28175">MTRAVRTAALIVAIAVASISCAVPAQASSSYRYWSYWKSVDSTWQFANEGAGTYRPKDGSVQGWRFAISEGANSSTRPPRSNLTFDQICQGVLAEPGQRRVGLVIDYGTTADAPSGEQPPALVSKCVVIADYQTSIQVMSAAKLAFRASTTGFICGISGYPRNECGVVIANPANKPKSNSSSTQATATTTEAAVTPEVTTAAVQPRSTARANTNSTPPPGTDSTPQEQPASTAVSNATGPASSGLAGSPWASILAVVVIAILGALAFKRGRR</sequence>
<reference evidence="3" key="1">
    <citation type="submission" date="2020-05" db="EMBL/GenBank/DDBJ databases">
        <authorList>
            <person name="Chiriac C."/>
            <person name="Salcher M."/>
            <person name="Ghai R."/>
            <person name="Kavagutti S V."/>
        </authorList>
    </citation>
    <scope>NUCLEOTIDE SEQUENCE</scope>
</reference>
<evidence type="ECO:0000256" key="2">
    <source>
        <dbReference type="SAM" id="Phobius"/>
    </source>
</evidence>
<name>A0A6J6BME0_9ZZZZ</name>
<keyword evidence="2" id="KW-0812">Transmembrane</keyword>
<feature type="compositionally biased region" description="Polar residues" evidence="1">
    <location>
        <begin position="206"/>
        <end position="241"/>
    </location>
</feature>
<accession>A0A6J6BME0</accession>
<feature type="transmembrane region" description="Helical" evidence="2">
    <location>
        <begin position="250"/>
        <end position="267"/>
    </location>
</feature>
<dbReference type="InterPro" id="IPR047703">
    <property type="entry name" value="SCO2322-like"/>
</dbReference>
<evidence type="ECO:0000313" key="3">
    <source>
        <dbReference type="EMBL" id="CAB4540162.1"/>
    </source>
</evidence>
<feature type="compositionally biased region" description="Low complexity" evidence="1">
    <location>
        <begin position="172"/>
        <end position="205"/>
    </location>
</feature>
<proteinExistence type="predicted"/>
<dbReference type="EMBL" id="CAEZSO010000053">
    <property type="protein sequence ID" value="CAB4540162.1"/>
    <property type="molecule type" value="Genomic_DNA"/>
</dbReference>
<evidence type="ECO:0000256" key="1">
    <source>
        <dbReference type="SAM" id="MobiDB-lite"/>
    </source>
</evidence>
<dbReference type="AlphaFoldDB" id="A0A6J6BME0"/>
<organism evidence="3">
    <name type="scientific">freshwater metagenome</name>
    <dbReference type="NCBI Taxonomy" id="449393"/>
    <lineage>
        <taxon>unclassified sequences</taxon>
        <taxon>metagenomes</taxon>
        <taxon>ecological metagenomes</taxon>
    </lineage>
</organism>
<keyword evidence="2" id="KW-0472">Membrane</keyword>
<protein>
    <submittedName>
        <fullName evidence="3">Unannotated protein</fullName>
    </submittedName>
</protein>
<gene>
    <name evidence="3" type="ORF">UFOPK1446_00364</name>
</gene>
<feature type="region of interest" description="Disordered" evidence="1">
    <location>
        <begin position="172"/>
        <end position="242"/>
    </location>
</feature>
<dbReference type="PROSITE" id="PS51257">
    <property type="entry name" value="PROKAR_LIPOPROTEIN"/>
    <property type="match status" value="1"/>
</dbReference>
<keyword evidence="2" id="KW-1133">Transmembrane helix</keyword>